<dbReference type="InterPro" id="IPR024467">
    <property type="entry name" value="Xre/MbcA/ParS-like_toxin-bd"/>
</dbReference>
<proteinExistence type="predicted"/>
<dbReference type="EMBL" id="LRPB01000023">
    <property type="protein sequence ID" value="KYG84460.1"/>
    <property type="molecule type" value="Genomic_DNA"/>
</dbReference>
<dbReference type="STRING" id="1914963.AWW67_04955"/>
<evidence type="ECO:0000259" key="1">
    <source>
        <dbReference type="Pfam" id="PF09722"/>
    </source>
</evidence>
<comment type="caution">
    <text evidence="2">The sequence shown here is derived from an EMBL/GenBank/DDBJ whole genome shotgun (WGS) entry which is preliminary data.</text>
</comment>
<dbReference type="Proteomes" id="UP000075663">
    <property type="component" value="Unassembled WGS sequence"/>
</dbReference>
<sequence>MEDYKSSDPTQILEEPQVVYQTFEKYFGLLGLKPFAEVFTPINVLPQEAQEIHALFDEPIYMHRLSRLAYPQSVYRVLKENLNLTNEDYQSLMGHTWASVRNRSSNDLVSNEHSEKLLHNTQVLLKGVEVFGDVPPLNNWLRKFNPFLDARPIDLLGTVTGSEMVLDELIRLQEGSVA</sequence>
<dbReference type="RefSeq" id="WP_062301355.1">
    <property type="nucleotide sequence ID" value="NZ_LRPB01000023.1"/>
</dbReference>
<evidence type="ECO:0000313" key="2">
    <source>
        <dbReference type="EMBL" id="KYG84460.1"/>
    </source>
</evidence>
<dbReference type="Pfam" id="PF09722">
    <property type="entry name" value="Xre_MbcA_ParS_C"/>
    <property type="match status" value="1"/>
</dbReference>
<feature type="domain" description="Antitoxin Xre/MbcA/ParS-like toxin-binding" evidence="1">
    <location>
        <begin position="128"/>
        <end position="175"/>
    </location>
</feature>
<accession>A0A150Y090</accession>
<name>A0A150Y090_9BACT</name>
<organism evidence="2 3">
    <name type="scientific">Roseivirga seohaensis</name>
    <dbReference type="NCBI Taxonomy" id="1914963"/>
    <lineage>
        <taxon>Bacteria</taxon>
        <taxon>Pseudomonadati</taxon>
        <taxon>Bacteroidota</taxon>
        <taxon>Cytophagia</taxon>
        <taxon>Cytophagales</taxon>
        <taxon>Roseivirgaceae</taxon>
        <taxon>Roseivirga</taxon>
    </lineage>
</organism>
<evidence type="ECO:0000313" key="3">
    <source>
        <dbReference type="Proteomes" id="UP000075663"/>
    </source>
</evidence>
<protein>
    <recommendedName>
        <fullName evidence="1">Antitoxin Xre/MbcA/ParS-like toxin-binding domain-containing protein</fullName>
    </recommendedName>
</protein>
<gene>
    <name evidence="2" type="ORF">AWW67_04955</name>
</gene>
<reference evidence="2 3" key="1">
    <citation type="submission" date="2016-01" db="EMBL/GenBank/DDBJ databases">
        <title>Genome sequencing of Roseivirga seohaensis SW-152.</title>
        <authorList>
            <person name="Selvaratnam C."/>
            <person name="Thevarajoo S."/>
            <person name="Goh K.M."/>
            <person name="Ee R."/>
            <person name="Chan K.-G."/>
            <person name="Chong C.S."/>
        </authorList>
    </citation>
    <scope>NUCLEOTIDE SEQUENCE [LARGE SCALE GENOMIC DNA]</scope>
    <source>
        <strain evidence="2 3">SW-152</strain>
    </source>
</reference>
<dbReference type="AlphaFoldDB" id="A0A150Y090"/>